<evidence type="ECO:0000256" key="4">
    <source>
        <dbReference type="ARBA" id="ARBA00022840"/>
    </source>
</evidence>
<dbReference type="GO" id="GO:0016887">
    <property type="term" value="F:ATP hydrolysis activity"/>
    <property type="evidence" value="ECO:0007669"/>
    <property type="project" value="InterPro"/>
</dbReference>
<dbReference type="PANTHER" id="PTHR42798">
    <property type="entry name" value="LIPOPROTEIN-RELEASING SYSTEM ATP-BINDING PROTEIN LOLD"/>
    <property type="match status" value="1"/>
</dbReference>
<dbReference type="GO" id="GO:0022857">
    <property type="term" value="F:transmembrane transporter activity"/>
    <property type="evidence" value="ECO:0007669"/>
    <property type="project" value="UniProtKB-ARBA"/>
</dbReference>
<dbReference type="Gene3D" id="3.40.50.300">
    <property type="entry name" value="P-loop containing nucleotide triphosphate hydrolases"/>
    <property type="match status" value="1"/>
</dbReference>
<comment type="similarity">
    <text evidence="1">Belongs to the ABC transporter superfamily.</text>
</comment>
<sequence length="232" mass="25489">MPIIIAQNIHRTFGKEPLLTHVLRGVDITVEPGEFVAIMGKSGAGKSTFMYQLSVLDTPSSGHLIVDGTDVMSLSERERTTFRLNTLGYVFQDYALVPDLSARENVMMPLLMRGDYWQTATEKADAAIDSVGLEGKYQNLPAELSGGEQQRVAIARAIASAPKIIFADEPTANLDSISSKQVIDLLSDLNHTTGQTIVMVTHEREYALGANRILYMEDGVIVQEENLRPVHS</sequence>
<dbReference type="InterPro" id="IPR003439">
    <property type="entry name" value="ABC_transporter-like_ATP-bd"/>
</dbReference>
<keyword evidence="4" id="KW-0067">ATP-binding</keyword>
<dbReference type="SMART" id="SM00382">
    <property type="entry name" value="AAA"/>
    <property type="match status" value="1"/>
</dbReference>
<dbReference type="InterPro" id="IPR017871">
    <property type="entry name" value="ABC_transporter-like_CS"/>
</dbReference>
<dbReference type="GO" id="GO:0098796">
    <property type="term" value="C:membrane protein complex"/>
    <property type="evidence" value="ECO:0007669"/>
    <property type="project" value="UniProtKB-ARBA"/>
</dbReference>
<dbReference type="FunFam" id="3.40.50.300:FF:000032">
    <property type="entry name" value="Export ABC transporter ATP-binding protein"/>
    <property type="match status" value="1"/>
</dbReference>
<dbReference type="GO" id="GO:0005524">
    <property type="term" value="F:ATP binding"/>
    <property type="evidence" value="ECO:0007669"/>
    <property type="project" value="UniProtKB-KW"/>
</dbReference>
<accession>A0A1F6FFZ1</accession>
<dbReference type="InterPro" id="IPR003593">
    <property type="entry name" value="AAA+_ATPase"/>
</dbReference>
<dbReference type="Proteomes" id="UP000177325">
    <property type="component" value="Unassembled WGS sequence"/>
</dbReference>
<evidence type="ECO:0000259" key="5">
    <source>
        <dbReference type="PROSITE" id="PS50893"/>
    </source>
</evidence>
<dbReference type="InterPro" id="IPR027417">
    <property type="entry name" value="P-loop_NTPase"/>
</dbReference>
<comment type="caution">
    <text evidence="6">The sequence shown here is derived from an EMBL/GenBank/DDBJ whole genome shotgun (WGS) entry which is preliminary data.</text>
</comment>
<evidence type="ECO:0000256" key="3">
    <source>
        <dbReference type="ARBA" id="ARBA00022741"/>
    </source>
</evidence>
<evidence type="ECO:0000256" key="2">
    <source>
        <dbReference type="ARBA" id="ARBA00022448"/>
    </source>
</evidence>
<dbReference type="STRING" id="1798525.A3G90_01660"/>
<reference evidence="6 7" key="1">
    <citation type="journal article" date="2016" name="Nat. Commun.">
        <title>Thousands of microbial genomes shed light on interconnected biogeochemical processes in an aquifer system.</title>
        <authorList>
            <person name="Anantharaman K."/>
            <person name="Brown C.T."/>
            <person name="Hug L.A."/>
            <person name="Sharon I."/>
            <person name="Castelle C.J."/>
            <person name="Probst A.J."/>
            <person name="Thomas B.C."/>
            <person name="Singh A."/>
            <person name="Wilkins M.J."/>
            <person name="Karaoz U."/>
            <person name="Brodie E.L."/>
            <person name="Williams K.H."/>
            <person name="Hubbard S.S."/>
            <person name="Banfield J.F."/>
        </authorList>
    </citation>
    <scope>NUCLEOTIDE SEQUENCE [LARGE SCALE GENOMIC DNA]</scope>
</reference>
<organism evidence="6 7">
    <name type="scientific">Candidatus Kaiserbacteria bacterium RIFCSPLOWO2_12_FULL_45_26</name>
    <dbReference type="NCBI Taxonomy" id="1798525"/>
    <lineage>
        <taxon>Bacteria</taxon>
        <taxon>Candidatus Kaiseribacteriota</taxon>
    </lineage>
</organism>
<dbReference type="PANTHER" id="PTHR42798:SF7">
    <property type="entry name" value="ALPHA-D-RIBOSE 1-METHYLPHOSPHONATE 5-TRIPHOSPHATE SYNTHASE SUBUNIT PHNL"/>
    <property type="match status" value="1"/>
</dbReference>
<dbReference type="SUPFAM" id="SSF52540">
    <property type="entry name" value="P-loop containing nucleoside triphosphate hydrolases"/>
    <property type="match status" value="1"/>
</dbReference>
<evidence type="ECO:0000313" key="6">
    <source>
        <dbReference type="EMBL" id="OGG84774.1"/>
    </source>
</evidence>
<keyword evidence="3" id="KW-0547">Nucleotide-binding</keyword>
<dbReference type="AlphaFoldDB" id="A0A1F6FFZ1"/>
<dbReference type="Pfam" id="PF00005">
    <property type="entry name" value="ABC_tran"/>
    <property type="match status" value="1"/>
</dbReference>
<dbReference type="EMBL" id="MFMM01000001">
    <property type="protein sequence ID" value="OGG84774.1"/>
    <property type="molecule type" value="Genomic_DNA"/>
</dbReference>
<dbReference type="PROSITE" id="PS50893">
    <property type="entry name" value="ABC_TRANSPORTER_2"/>
    <property type="match status" value="1"/>
</dbReference>
<protein>
    <recommendedName>
        <fullName evidence="5">ABC transporter domain-containing protein</fullName>
    </recommendedName>
</protein>
<gene>
    <name evidence="6" type="ORF">A3G90_01660</name>
</gene>
<name>A0A1F6FFZ1_9BACT</name>
<proteinExistence type="inferred from homology"/>
<evidence type="ECO:0000256" key="1">
    <source>
        <dbReference type="ARBA" id="ARBA00005417"/>
    </source>
</evidence>
<dbReference type="InterPro" id="IPR017911">
    <property type="entry name" value="MacB-like_ATP-bd"/>
</dbReference>
<feature type="domain" description="ABC transporter" evidence="5">
    <location>
        <begin position="4"/>
        <end position="232"/>
    </location>
</feature>
<dbReference type="CDD" id="cd03255">
    <property type="entry name" value="ABC_MJ0796_LolCDE_FtsE"/>
    <property type="match status" value="1"/>
</dbReference>
<keyword evidence="2" id="KW-0813">Transport</keyword>
<dbReference type="PROSITE" id="PS00211">
    <property type="entry name" value="ABC_TRANSPORTER_1"/>
    <property type="match status" value="1"/>
</dbReference>
<evidence type="ECO:0000313" key="7">
    <source>
        <dbReference type="Proteomes" id="UP000177325"/>
    </source>
</evidence>